<dbReference type="Pfam" id="PF00400">
    <property type="entry name" value="WD40"/>
    <property type="match status" value="6"/>
</dbReference>
<dbReference type="InterPro" id="IPR036322">
    <property type="entry name" value="WD40_repeat_dom_sf"/>
</dbReference>
<dbReference type="InterPro" id="IPR002182">
    <property type="entry name" value="NB-ARC"/>
</dbReference>
<dbReference type="GeneID" id="97668251"/>
<feature type="repeat" description="WD" evidence="3">
    <location>
        <begin position="750"/>
        <end position="791"/>
    </location>
</feature>
<evidence type="ECO:0000259" key="4">
    <source>
        <dbReference type="Pfam" id="PF00931"/>
    </source>
</evidence>
<evidence type="ECO:0000259" key="5">
    <source>
        <dbReference type="Pfam" id="PF17908"/>
    </source>
</evidence>
<dbReference type="GO" id="GO:0005829">
    <property type="term" value="C:cytosol"/>
    <property type="evidence" value="ECO:0007669"/>
    <property type="project" value="UniProtKB-ARBA"/>
</dbReference>
<dbReference type="InterPro" id="IPR027417">
    <property type="entry name" value="P-loop_NTPase"/>
</dbReference>
<dbReference type="Proteomes" id="UP000049983">
    <property type="component" value="Unassembled WGS sequence"/>
</dbReference>
<dbReference type="Gene3D" id="1.25.40.370">
    <property type="match status" value="1"/>
</dbReference>
<dbReference type="PROSITE" id="PS50294">
    <property type="entry name" value="WD_REPEATS_REGION"/>
    <property type="match status" value="6"/>
</dbReference>
<dbReference type="InterPro" id="IPR001680">
    <property type="entry name" value="WD40_rpt"/>
</dbReference>
<dbReference type="PANTHER" id="PTHR22847">
    <property type="entry name" value="WD40 REPEAT PROTEIN"/>
    <property type="match status" value="1"/>
</dbReference>
<sequence>MKSLPNIPFTEFSDRIKKELDSEQKQCTEDEYEELVGRQCKLFRDVRFGKGTPGIDAKLAKWISDIEEAVGEEIWEIVKNLSSSKLDDIEDCKAATIHAIVIHYRLHGELELPGIAKEIDKKIFDKKSAKLIFKRSVFEAINDDEVPIPPTWSDRDFLNDAYQSERPEFEELKSFLCPEEEASIPSSIAIYGPGGYGKSSLALEICHDWEVQGQFPGGIYWLQFGLIDSRDQKAGNITLQQAIMNMIAQQYSKNERSEIALEGRDEDIQILRKVLPRQRLLIIADDIWTITQANWLSKHLEDVVIVFTTRIERVAKFSSEIIPIQKLPDETSLALLTDGMTNITRGQKVQLRELSRRFNGWPLILNLANGIFKRIQNSNEDTVSYSIARYKKFLERDKIDSLDVEWLGEEEIEKRRKLVGHCIEASLSFIAPNMNPELVRQLGVFPDGSEIPIPVIIDLWMRDKTHGLDSDELKERIKHFREFSLFQPIDANSETIKLHDEISAYLRSWNKRERNLSSLHEQLLESMRTFCPCGWDDLPHDHQYGWKNLLYHMEKAEQIDCANELRMNFGWLKSKLKAVGIAELQQSFLSDKQSVEALKVGHAVNLSVPALRMSPASLAHQLFGYLGHETADDYISLLSDALKDPDCWPTPLYPYLPRLGSELLKLEGHRGVVNNASWSPDGKTVVTASVDRTVRLWDAETSQQIGEPFAGHTDSVLCARFSYDGTKIVTASKDGTSRIFNVDGSSLCNPFEHNCSVVSAEFSKDGAKIVTVSSDGTANIWKVPDGKRISTIKIDNGNIDSATFSSDGTKVLLSDPINLSAYLWSNMDSIGLIHLQHDNLFNNCSFSKDGKEIISMMFDEIVQFRDAESGELKASFPDYILSQSGAEELRENLGQLCVPCSDSNAVLIYDVLEDRNDVKFINFDSPMNTVEVNLTGNKVVSVSRDGICQIWDADKKNPRVSDEKYWRSNFLISGNGSRVLEMSLDMRFGQIWDITEGKLITQKIPILSGGKKYSAHNGLLEQIEDHRVRAITIDYLGQDIAINEYADELRIWSTSAHANAATLRSSQFKSHISKGTSKSISRAEFLKKGKRLAVRSGLDTAYIWDYEKNSTIGKPVSGSLFDVNLFDCECRKHFSVRDNFTAIIQNVEDGEILNDEVKHSDIINDADFNHDATMLITASDDGTACLWDLNENCSKEHSLSHSGPVNTAKFGLDGTLVVTASDDKSVRVWNTKNGLQIYDQLEHPSRVICALLTKDNRRVVSAANDNIIRIWNLGSSCDPILIHLDRKPQCLSLHGEILNVERIGLFNLSQNTKTSEFFNSLKAQTLARPVSNGAKMRKGRRKRN</sequence>
<dbReference type="SMART" id="SM00320">
    <property type="entry name" value="WD40"/>
    <property type="match status" value="10"/>
</dbReference>
<dbReference type="Gene3D" id="1.10.10.10">
    <property type="entry name" value="Winged helix-like DNA-binding domain superfamily/Winged helix DNA-binding domain"/>
    <property type="match status" value="1"/>
</dbReference>
<feature type="domain" description="NB-ARC" evidence="4">
    <location>
        <begin position="170"/>
        <end position="336"/>
    </location>
</feature>
<dbReference type="InterPro" id="IPR041452">
    <property type="entry name" value="APAF1_C"/>
</dbReference>
<evidence type="ECO:0000256" key="1">
    <source>
        <dbReference type="ARBA" id="ARBA00022574"/>
    </source>
</evidence>
<dbReference type="Gene3D" id="2.130.10.10">
    <property type="entry name" value="YVTN repeat-like/Quinoprotein amine dehydrogenase"/>
    <property type="match status" value="3"/>
</dbReference>
<dbReference type="PROSITE" id="PS50082">
    <property type="entry name" value="WD_REPEATS_2"/>
    <property type="match status" value="6"/>
</dbReference>
<dbReference type="Pfam" id="PF00931">
    <property type="entry name" value="NB-ARC"/>
    <property type="match status" value="1"/>
</dbReference>
<dbReference type="OrthoDB" id="235631at2"/>
<dbReference type="InterPro" id="IPR020472">
    <property type="entry name" value="WD40_PAC1"/>
</dbReference>
<keyword evidence="1 3" id="KW-0853">WD repeat</keyword>
<evidence type="ECO:0000313" key="6">
    <source>
        <dbReference type="EMBL" id="CTQ65665.1"/>
    </source>
</evidence>
<proteinExistence type="predicted"/>
<keyword evidence="2" id="KW-0677">Repeat</keyword>
<organism evidence="6 7">
    <name type="scientific">Roseibium album</name>
    <dbReference type="NCBI Taxonomy" id="311410"/>
    <lineage>
        <taxon>Bacteria</taxon>
        <taxon>Pseudomonadati</taxon>
        <taxon>Pseudomonadota</taxon>
        <taxon>Alphaproteobacteria</taxon>
        <taxon>Hyphomicrobiales</taxon>
        <taxon>Stappiaceae</taxon>
        <taxon>Roseibium</taxon>
    </lineage>
</organism>
<dbReference type="PANTHER" id="PTHR22847:SF637">
    <property type="entry name" value="WD REPEAT DOMAIN 5B"/>
    <property type="match status" value="1"/>
</dbReference>
<feature type="domain" description="APAF-1 helical" evidence="5">
    <location>
        <begin position="516"/>
        <end position="592"/>
    </location>
</feature>
<dbReference type="GO" id="GO:0043531">
    <property type="term" value="F:ADP binding"/>
    <property type="evidence" value="ECO:0007669"/>
    <property type="project" value="InterPro"/>
</dbReference>
<feature type="repeat" description="WD" evidence="3">
    <location>
        <begin position="709"/>
        <end position="743"/>
    </location>
</feature>
<dbReference type="RefSeq" id="WP_055114469.1">
    <property type="nucleotide sequence ID" value="NZ_CXWA01000002.1"/>
</dbReference>
<dbReference type="Pfam" id="PF17908">
    <property type="entry name" value="APAF1_C"/>
    <property type="match status" value="1"/>
</dbReference>
<dbReference type="PRINTS" id="PR00364">
    <property type="entry name" value="DISEASERSIST"/>
</dbReference>
<evidence type="ECO:0000313" key="7">
    <source>
        <dbReference type="Proteomes" id="UP000049983"/>
    </source>
</evidence>
<feature type="repeat" description="WD" evidence="3">
    <location>
        <begin position="1198"/>
        <end position="1239"/>
    </location>
</feature>
<dbReference type="InterPro" id="IPR015943">
    <property type="entry name" value="WD40/YVTN_repeat-like_dom_sf"/>
</dbReference>
<evidence type="ECO:0000256" key="2">
    <source>
        <dbReference type="ARBA" id="ARBA00022737"/>
    </source>
</evidence>
<dbReference type="InterPro" id="IPR036388">
    <property type="entry name" value="WH-like_DNA-bd_sf"/>
</dbReference>
<keyword evidence="7" id="KW-1185">Reference proteome</keyword>
<gene>
    <name evidence="6" type="ORF">LA5096_00808</name>
</gene>
<accession>A0A0M6ZSD7</accession>
<dbReference type="SUPFAM" id="SSF52540">
    <property type="entry name" value="P-loop containing nucleoside triphosphate hydrolases"/>
    <property type="match status" value="1"/>
</dbReference>
<feature type="repeat" description="WD" evidence="3">
    <location>
        <begin position="666"/>
        <end position="707"/>
    </location>
</feature>
<protein>
    <submittedName>
        <fullName evidence="6">Tol-Pal system beta propeller repeat protein TolB</fullName>
    </submittedName>
</protein>
<dbReference type="EMBL" id="CXWC01000002">
    <property type="protein sequence ID" value="CTQ65665.1"/>
    <property type="molecule type" value="Genomic_DNA"/>
</dbReference>
<dbReference type="InterPro" id="IPR019775">
    <property type="entry name" value="WD40_repeat_CS"/>
</dbReference>
<dbReference type="STRING" id="311410.LA5095_01952"/>
<dbReference type="PRINTS" id="PR00320">
    <property type="entry name" value="GPROTEINBRPT"/>
</dbReference>
<name>A0A0M6ZSD7_9HYPH</name>
<dbReference type="Gene3D" id="3.40.50.300">
    <property type="entry name" value="P-loop containing nucleotide triphosphate hydrolases"/>
    <property type="match status" value="1"/>
</dbReference>
<feature type="repeat" description="WD" evidence="3">
    <location>
        <begin position="1156"/>
        <end position="1190"/>
    </location>
</feature>
<dbReference type="SUPFAM" id="SSF50978">
    <property type="entry name" value="WD40 repeat-like"/>
    <property type="match status" value="2"/>
</dbReference>
<evidence type="ECO:0000256" key="3">
    <source>
        <dbReference type="PROSITE-ProRule" id="PRU00221"/>
    </source>
</evidence>
<feature type="repeat" description="WD" evidence="3">
    <location>
        <begin position="1240"/>
        <end position="1273"/>
    </location>
</feature>
<reference evidence="7" key="1">
    <citation type="submission" date="2015-07" db="EMBL/GenBank/DDBJ databases">
        <authorList>
            <person name="Rodrigo-Torres Lidia"/>
            <person name="Arahal R.David."/>
        </authorList>
    </citation>
    <scope>NUCLEOTIDE SEQUENCE [LARGE SCALE GENOMIC DNA]</scope>
    <source>
        <strain evidence="7">CECT 5096</strain>
    </source>
</reference>
<dbReference type="PROSITE" id="PS00678">
    <property type="entry name" value="WD_REPEATS_1"/>
    <property type="match status" value="4"/>
</dbReference>